<protein>
    <recommendedName>
        <fullName evidence="1">Sulfotransferase</fullName>
        <ecNumber evidence="1">2.8.2.-</ecNumber>
    </recommendedName>
</protein>
<dbReference type="AlphaFoldDB" id="A0A8C5M408"/>
<reference evidence="4" key="2">
    <citation type="submission" date="2025-09" db="UniProtKB">
        <authorList>
            <consortium name="Ensembl"/>
        </authorList>
    </citation>
    <scope>IDENTIFICATION</scope>
</reference>
<keyword evidence="2" id="KW-0732">Signal</keyword>
<dbReference type="GO" id="GO:0001517">
    <property type="term" value="F:N-acetylglucosamine 6-O-sulfotransferase activity"/>
    <property type="evidence" value="ECO:0007669"/>
    <property type="project" value="TreeGrafter"/>
</dbReference>
<evidence type="ECO:0000259" key="3">
    <source>
        <dbReference type="Pfam" id="PF00685"/>
    </source>
</evidence>
<organism evidence="4 5">
    <name type="scientific">Leptobrachium leishanense</name>
    <name type="common">Leishan spiny toad</name>
    <dbReference type="NCBI Taxonomy" id="445787"/>
    <lineage>
        <taxon>Eukaryota</taxon>
        <taxon>Metazoa</taxon>
        <taxon>Chordata</taxon>
        <taxon>Craniata</taxon>
        <taxon>Vertebrata</taxon>
        <taxon>Euteleostomi</taxon>
        <taxon>Amphibia</taxon>
        <taxon>Batrachia</taxon>
        <taxon>Anura</taxon>
        <taxon>Pelobatoidea</taxon>
        <taxon>Megophryidae</taxon>
        <taxon>Leptobrachium</taxon>
    </lineage>
</organism>
<accession>A0A8C5M408</accession>
<name>A0A8C5M408_9ANUR</name>
<dbReference type="InterPro" id="IPR000863">
    <property type="entry name" value="Sulfotransferase_dom"/>
</dbReference>
<dbReference type="PANTHER" id="PTHR10704">
    <property type="entry name" value="CARBOHYDRATE SULFOTRANSFERASE"/>
    <property type="match status" value="1"/>
</dbReference>
<comment type="similarity">
    <text evidence="1">Belongs to the sulfotransferase 1 family.</text>
</comment>
<dbReference type="GO" id="GO:0006790">
    <property type="term" value="P:sulfur compound metabolic process"/>
    <property type="evidence" value="ECO:0007669"/>
    <property type="project" value="TreeGrafter"/>
</dbReference>
<dbReference type="OrthoDB" id="6138663at2759"/>
<feature type="domain" description="Sulfotransferase" evidence="3">
    <location>
        <begin position="73"/>
        <end position="392"/>
    </location>
</feature>
<dbReference type="InterPro" id="IPR051135">
    <property type="entry name" value="Gal/GlcNAc/GalNAc_ST"/>
</dbReference>
<reference evidence="4" key="1">
    <citation type="submission" date="2025-08" db="UniProtKB">
        <authorList>
            <consortium name="Ensembl"/>
        </authorList>
    </citation>
    <scope>IDENTIFICATION</scope>
</reference>
<evidence type="ECO:0000256" key="1">
    <source>
        <dbReference type="RuleBase" id="RU361155"/>
    </source>
</evidence>
<evidence type="ECO:0000313" key="4">
    <source>
        <dbReference type="Ensembl" id="ENSLLEP00000007553.1"/>
    </source>
</evidence>
<dbReference type="EC" id="2.8.2.-" evidence="1"/>
<dbReference type="GO" id="GO:0006044">
    <property type="term" value="P:N-acetylglucosamine metabolic process"/>
    <property type="evidence" value="ECO:0007669"/>
    <property type="project" value="TreeGrafter"/>
</dbReference>
<dbReference type="PANTHER" id="PTHR10704:SF66">
    <property type="entry name" value="SULFOTRANSFERASE"/>
    <property type="match status" value="1"/>
</dbReference>
<dbReference type="InterPro" id="IPR027417">
    <property type="entry name" value="P-loop_NTPase"/>
</dbReference>
<evidence type="ECO:0000256" key="2">
    <source>
        <dbReference type="SAM" id="SignalP"/>
    </source>
</evidence>
<sequence>MMECSWKAILLVAFASLGIQYSAIKSLRKANAPCPSMPILNQCLQKDIKDNATRLLCEDINKLRSSHKEQTRKHIIIFATTRTGSSFVGQIFNQHPDVFYLFEPLYHLQKSFNDFGLQTEKTQKLIVGAFRDLLHNLYNCGFSFIENSLSWKPQNHIARSMFRRGVSIALCSPPLCDKVQKVESVCLRKCKPLNFTLVSETCLKYKNIAMKTVRMSEIIDLRTLVEDPRMNFKIIHLVRDPRGILASRISTFIDIYQQWQIWNTTGKQPRNIDFEQITTTCTDLSNSVKTGLSRPSWLKGKYMLVRYEDIAMDPIKKAKEMYDFIGLDWKEEVQLWIEQNTNVSIAIKEKYSSGNTKFSTNRNSAENSENWRLHLCLDIVQKLQTLCGVTLSLLGYKMVNSVEELKNLSNSLVEPRIFLPFT</sequence>
<dbReference type="Proteomes" id="UP000694569">
    <property type="component" value="Unplaced"/>
</dbReference>
<dbReference type="Pfam" id="PF00685">
    <property type="entry name" value="Sulfotransfer_1"/>
    <property type="match status" value="1"/>
</dbReference>
<dbReference type="Gene3D" id="3.40.50.300">
    <property type="entry name" value="P-loop containing nucleotide triphosphate hydrolases"/>
    <property type="match status" value="1"/>
</dbReference>
<dbReference type="GeneTree" id="ENSGT00940000164185"/>
<keyword evidence="5" id="KW-1185">Reference proteome</keyword>
<dbReference type="SUPFAM" id="SSF52540">
    <property type="entry name" value="P-loop containing nucleoside triphosphate hydrolases"/>
    <property type="match status" value="1"/>
</dbReference>
<keyword evidence="1" id="KW-0808">Transferase</keyword>
<feature type="signal peptide" evidence="2">
    <location>
        <begin position="1"/>
        <end position="24"/>
    </location>
</feature>
<dbReference type="Ensembl" id="ENSLLET00000007863.1">
    <property type="protein sequence ID" value="ENSLLEP00000007553.1"/>
    <property type="gene ID" value="ENSLLEG00000004797.1"/>
</dbReference>
<evidence type="ECO:0000313" key="5">
    <source>
        <dbReference type="Proteomes" id="UP000694569"/>
    </source>
</evidence>
<feature type="chain" id="PRO_5034184885" description="Sulfotransferase" evidence="2">
    <location>
        <begin position="25"/>
        <end position="422"/>
    </location>
</feature>
<proteinExistence type="inferred from homology"/>